<dbReference type="Proteomes" id="UP000182152">
    <property type="component" value="Unassembled WGS sequence"/>
</dbReference>
<organism evidence="2 3">
    <name type="scientific">Enterococcus ratti</name>
    <dbReference type="NCBI Taxonomy" id="150033"/>
    <lineage>
        <taxon>Bacteria</taxon>
        <taxon>Bacillati</taxon>
        <taxon>Bacillota</taxon>
        <taxon>Bacilli</taxon>
        <taxon>Lactobacillales</taxon>
        <taxon>Enterococcaceae</taxon>
        <taxon>Enterococcus</taxon>
    </lineage>
</organism>
<evidence type="ECO:0000259" key="1">
    <source>
        <dbReference type="Pfam" id="PF12728"/>
    </source>
</evidence>
<gene>
    <name evidence="2" type="ORF">RV14_GL000417</name>
</gene>
<evidence type="ECO:0000313" key="2">
    <source>
        <dbReference type="EMBL" id="OJG80873.1"/>
    </source>
</evidence>
<keyword evidence="3" id="KW-1185">Reference proteome</keyword>
<accession>A0A1L8WIK7</accession>
<sequence>MPLVSNEWLSVRRELLKGYYSVQELAEQLGVTTRSIRNYLREGKLKGTKVGGKWKFSEQNLFDFLYGGKENAVIKEEKQLAFDAPVILKFSFVVNDFHKMNELKEKILNYHLDVYANKKDRLLQYIHFKENEYEILIGGNFNYVTNFGTWINNLLQNQTAVSFKD</sequence>
<dbReference type="STRING" id="150033.RV14_GL000417"/>
<dbReference type="Gene3D" id="1.10.1660.10">
    <property type="match status" value="1"/>
</dbReference>
<dbReference type="NCBIfam" id="TIGR01764">
    <property type="entry name" value="excise"/>
    <property type="match status" value="1"/>
</dbReference>
<dbReference type="GO" id="GO:0003677">
    <property type="term" value="F:DNA binding"/>
    <property type="evidence" value="ECO:0007669"/>
    <property type="project" value="InterPro"/>
</dbReference>
<dbReference type="InterPro" id="IPR010093">
    <property type="entry name" value="SinI_DNA-bd"/>
</dbReference>
<reference evidence="2 3" key="1">
    <citation type="submission" date="2014-12" db="EMBL/GenBank/DDBJ databases">
        <title>Draft genome sequences of 29 type strains of Enterococci.</title>
        <authorList>
            <person name="Zhong Z."/>
            <person name="Sun Z."/>
            <person name="Liu W."/>
            <person name="Zhang W."/>
            <person name="Zhang H."/>
        </authorList>
    </citation>
    <scope>NUCLEOTIDE SEQUENCE [LARGE SCALE GENOMIC DNA]</scope>
    <source>
        <strain evidence="2 3">DSM 15687</strain>
    </source>
</reference>
<dbReference type="AlphaFoldDB" id="A0A1L8WIK7"/>
<proteinExistence type="predicted"/>
<dbReference type="EMBL" id="JXLB01000012">
    <property type="protein sequence ID" value="OJG80873.1"/>
    <property type="molecule type" value="Genomic_DNA"/>
</dbReference>
<dbReference type="Pfam" id="PF12728">
    <property type="entry name" value="HTH_17"/>
    <property type="match status" value="1"/>
</dbReference>
<dbReference type="SUPFAM" id="SSF46955">
    <property type="entry name" value="Putative DNA-binding domain"/>
    <property type="match status" value="1"/>
</dbReference>
<feature type="domain" description="Helix-turn-helix" evidence="1">
    <location>
        <begin position="19"/>
        <end position="65"/>
    </location>
</feature>
<name>A0A1L8WIK7_9ENTE</name>
<protein>
    <submittedName>
        <fullName evidence="2">Excisionase family DNA binding domain-containing protein</fullName>
    </submittedName>
</protein>
<comment type="caution">
    <text evidence="2">The sequence shown here is derived from an EMBL/GenBank/DDBJ whole genome shotgun (WGS) entry which is preliminary data.</text>
</comment>
<evidence type="ECO:0000313" key="3">
    <source>
        <dbReference type="Proteomes" id="UP000182152"/>
    </source>
</evidence>
<dbReference type="InterPro" id="IPR009061">
    <property type="entry name" value="DNA-bd_dom_put_sf"/>
</dbReference>
<dbReference type="InterPro" id="IPR041657">
    <property type="entry name" value="HTH_17"/>
</dbReference>